<keyword evidence="2" id="KW-1185">Reference proteome</keyword>
<sequence length="59" mass="7144">MAFLIVIVFHFSVSELYFEVMSQTSIRIKLCLLLSYIMYYQPEISYNLKRKRIFTIGER</sequence>
<proteinExistence type="predicted"/>
<evidence type="ECO:0000313" key="1">
    <source>
        <dbReference type="EMBL" id="CAH2005014.1"/>
    </source>
</evidence>
<reference evidence="1" key="1">
    <citation type="submission" date="2022-03" db="EMBL/GenBank/DDBJ databases">
        <authorList>
            <person name="Sayadi A."/>
        </authorList>
    </citation>
    <scope>NUCLEOTIDE SEQUENCE</scope>
</reference>
<name>A0A9P0Q186_ACAOB</name>
<organism evidence="1 2">
    <name type="scientific">Acanthoscelides obtectus</name>
    <name type="common">Bean weevil</name>
    <name type="synonym">Bruchus obtectus</name>
    <dbReference type="NCBI Taxonomy" id="200917"/>
    <lineage>
        <taxon>Eukaryota</taxon>
        <taxon>Metazoa</taxon>
        <taxon>Ecdysozoa</taxon>
        <taxon>Arthropoda</taxon>
        <taxon>Hexapoda</taxon>
        <taxon>Insecta</taxon>
        <taxon>Pterygota</taxon>
        <taxon>Neoptera</taxon>
        <taxon>Endopterygota</taxon>
        <taxon>Coleoptera</taxon>
        <taxon>Polyphaga</taxon>
        <taxon>Cucujiformia</taxon>
        <taxon>Chrysomeloidea</taxon>
        <taxon>Chrysomelidae</taxon>
        <taxon>Bruchinae</taxon>
        <taxon>Bruchini</taxon>
        <taxon>Acanthoscelides</taxon>
    </lineage>
</organism>
<gene>
    <name evidence="1" type="ORF">ACAOBT_LOCUS28297</name>
</gene>
<comment type="caution">
    <text evidence="1">The sequence shown here is derived from an EMBL/GenBank/DDBJ whole genome shotgun (WGS) entry which is preliminary data.</text>
</comment>
<accession>A0A9P0Q186</accession>
<dbReference type="AlphaFoldDB" id="A0A9P0Q186"/>
<dbReference type="EMBL" id="CAKOFQ010007617">
    <property type="protein sequence ID" value="CAH2005014.1"/>
    <property type="molecule type" value="Genomic_DNA"/>
</dbReference>
<dbReference type="OrthoDB" id="448427at2759"/>
<protein>
    <submittedName>
        <fullName evidence="1">Uncharacterized protein</fullName>
    </submittedName>
</protein>
<dbReference type="Proteomes" id="UP001152888">
    <property type="component" value="Unassembled WGS sequence"/>
</dbReference>
<evidence type="ECO:0000313" key="2">
    <source>
        <dbReference type="Proteomes" id="UP001152888"/>
    </source>
</evidence>